<dbReference type="AlphaFoldDB" id="A0A2A2H3U6"/>
<comment type="caution">
    <text evidence="2">The sequence shown here is derived from an EMBL/GenBank/DDBJ whole genome shotgun (WGS) entry which is preliminary data.</text>
</comment>
<proteinExistence type="predicted"/>
<protein>
    <submittedName>
        <fullName evidence="2">Uncharacterized protein</fullName>
    </submittedName>
</protein>
<feature type="transmembrane region" description="Helical" evidence="1">
    <location>
        <begin position="50"/>
        <end position="75"/>
    </location>
</feature>
<evidence type="ECO:0000256" key="1">
    <source>
        <dbReference type="SAM" id="Phobius"/>
    </source>
</evidence>
<name>A0A2A2H3U6_METBR</name>
<sequence>MISTLTAMTTTITPPQIMDYSIIVIAALIIFLALKEIVGAESDKNKRMKSFVSGSNIVIVPLILVFLVMVAYRVITIS</sequence>
<evidence type="ECO:0000313" key="2">
    <source>
        <dbReference type="EMBL" id="PAV03960.1"/>
    </source>
</evidence>
<dbReference type="EMBL" id="LMVM01000033">
    <property type="protein sequence ID" value="PAV03960.1"/>
    <property type="molecule type" value="Genomic_DNA"/>
</dbReference>
<gene>
    <name evidence="2" type="ORF">ASJ80_02790</name>
</gene>
<keyword evidence="1" id="KW-1133">Transmembrane helix</keyword>
<reference evidence="2 3" key="1">
    <citation type="journal article" date="2017" name="BMC Genomics">
        <title>Genomic analysis of methanogenic archaea reveals a shift towards energy conservation.</title>
        <authorList>
            <person name="Gilmore S.P."/>
            <person name="Henske J.K."/>
            <person name="Sexton J.A."/>
            <person name="Solomon K.V."/>
            <person name="Seppala S."/>
            <person name="Yoo J.I."/>
            <person name="Huyett L.M."/>
            <person name="Pressman A."/>
            <person name="Cogan J.Z."/>
            <person name="Kivenson V."/>
            <person name="Peng X."/>
            <person name="Tan Y."/>
            <person name="Valentine D.L."/>
            <person name="O'Malley M.A."/>
        </authorList>
    </citation>
    <scope>NUCLEOTIDE SEQUENCE [LARGE SCALE GENOMIC DNA]</scope>
    <source>
        <strain evidence="2 3">M.o.H.</strain>
    </source>
</reference>
<keyword evidence="3" id="KW-1185">Reference proteome</keyword>
<dbReference type="Proteomes" id="UP000217784">
    <property type="component" value="Unassembled WGS sequence"/>
</dbReference>
<keyword evidence="1" id="KW-0812">Transmembrane</keyword>
<accession>A0A2A2H3U6</accession>
<keyword evidence="1" id="KW-0472">Membrane</keyword>
<organism evidence="2 3">
    <name type="scientific">Methanobacterium bryantii</name>
    <dbReference type="NCBI Taxonomy" id="2161"/>
    <lineage>
        <taxon>Archaea</taxon>
        <taxon>Methanobacteriati</taxon>
        <taxon>Methanobacteriota</taxon>
        <taxon>Methanomada group</taxon>
        <taxon>Methanobacteria</taxon>
        <taxon>Methanobacteriales</taxon>
        <taxon>Methanobacteriaceae</taxon>
        <taxon>Methanobacterium</taxon>
    </lineage>
</organism>
<evidence type="ECO:0000313" key="3">
    <source>
        <dbReference type="Proteomes" id="UP000217784"/>
    </source>
</evidence>
<dbReference type="RefSeq" id="WP_069583656.1">
    <property type="nucleotide sequence ID" value="NZ_LMVM01000033.1"/>
</dbReference>
<feature type="transmembrane region" description="Helical" evidence="1">
    <location>
        <begin position="20"/>
        <end position="38"/>
    </location>
</feature>